<evidence type="ECO:0000259" key="1">
    <source>
        <dbReference type="PROSITE" id="PS50927"/>
    </source>
</evidence>
<dbReference type="InterPro" id="IPR036426">
    <property type="entry name" value="Bulb-type_lectin_dom_sf"/>
</dbReference>
<dbReference type="SMART" id="SM00108">
    <property type="entry name" value="B_lectin"/>
    <property type="match status" value="1"/>
</dbReference>
<dbReference type="Proteomes" id="UP000462014">
    <property type="component" value="Unassembled WGS sequence"/>
</dbReference>
<keyword evidence="3" id="KW-1185">Reference proteome</keyword>
<name>A0A7K1SVB1_9SPHI</name>
<sequence length="208" mass="22620">MKNSIILLILLSIFSFIGVDNLSKVLPVSIGSNVLKHSIHVNKKAKPIASHSSAFSCKQGLWWRYVDPNAVAAVVMPRPGQPSIEYRYTSGFTIYSPDGSVFLAWQGDGNLVEYQTSSGRAIWASNTYHKGEILAFQPDNNIVIYDNRGRGVWDSGTMGYCGFTGQPGDRGATLYLSNTGELSLLGDDTGLLLGYAGTNSGSHFNQNY</sequence>
<reference evidence="2 3" key="1">
    <citation type="submission" date="2019-12" db="EMBL/GenBank/DDBJ databases">
        <title>Mucilaginibacter sp. HMF7410 genome sequencing and assembly.</title>
        <authorList>
            <person name="Kang H."/>
            <person name="Cha I."/>
            <person name="Kim H."/>
            <person name="Joh K."/>
        </authorList>
    </citation>
    <scope>NUCLEOTIDE SEQUENCE [LARGE SCALE GENOMIC DNA]</scope>
    <source>
        <strain evidence="2 3">HMF7410</strain>
    </source>
</reference>
<dbReference type="InterPro" id="IPR001480">
    <property type="entry name" value="Bulb-type_lectin_dom"/>
</dbReference>
<dbReference type="RefSeq" id="WP_157565497.1">
    <property type="nucleotide sequence ID" value="NZ_WPIK01000005.1"/>
</dbReference>
<comment type="caution">
    <text evidence="2">The sequence shown here is derived from an EMBL/GenBank/DDBJ whole genome shotgun (WGS) entry which is preliminary data.</text>
</comment>
<evidence type="ECO:0000313" key="2">
    <source>
        <dbReference type="EMBL" id="MVN21289.1"/>
    </source>
</evidence>
<dbReference type="AlphaFoldDB" id="A0A7K1SVB1"/>
<dbReference type="EMBL" id="WPIK01000005">
    <property type="protein sequence ID" value="MVN21289.1"/>
    <property type="molecule type" value="Genomic_DNA"/>
</dbReference>
<gene>
    <name evidence="2" type="ORF">GO621_07040</name>
</gene>
<dbReference type="SUPFAM" id="SSF51110">
    <property type="entry name" value="alpha-D-mannose-specific plant lectins"/>
    <property type="match status" value="1"/>
</dbReference>
<feature type="domain" description="Bulb-type lectin" evidence="1">
    <location>
        <begin position="79"/>
        <end position="197"/>
    </location>
</feature>
<evidence type="ECO:0000313" key="3">
    <source>
        <dbReference type="Proteomes" id="UP000462014"/>
    </source>
</evidence>
<organism evidence="2 3">
    <name type="scientific">Mucilaginibacter arboris</name>
    <dbReference type="NCBI Taxonomy" id="2682090"/>
    <lineage>
        <taxon>Bacteria</taxon>
        <taxon>Pseudomonadati</taxon>
        <taxon>Bacteroidota</taxon>
        <taxon>Sphingobacteriia</taxon>
        <taxon>Sphingobacteriales</taxon>
        <taxon>Sphingobacteriaceae</taxon>
        <taxon>Mucilaginibacter</taxon>
    </lineage>
</organism>
<dbReference type="PROSITE" id="PS50927">
    <property type="entry name" value="BULB_LECTIN"/>
    <property type="match status" value="1"/>
</dbReference>
<protein>
    <recommendedName>
        <fullName evidence="1">Bulb-type lectin domain-containing protein</fullName>
    </recommendedName>
</protein>
<dbReference type="Gene3D" id="2.90.10.10">
    <property type="entry name" value="Bulb-type lectin domain"/>
    <property type="match status" value="2"/>
</dbReference>
<accession>A0A7K1SVB1</accession>
<proteinExistence type="predicted"/>